<feature type="transmembrane region" description="Helical" evidence="9">
    <location>
        <begin position="288"/>
        <end position="308"/>
    </location>
</feature>
<evidence type="ECO:0000256" key="3">
    <source>
        <dbReference type="ARBA" id="ARBA00022448"/>
    </source>
</evidence>
<evidence type="ECO:0000256" key="9">
    <source>
        <dbReference type="SAM" id="Phobius"/>
    </source>
</evidence>
<keyword evidence="3" id="KW-0813">Transport</keyword>
<dbReference type="CDD" id="cd17358">
    <property type="entry name" value="MFS_GLUT6_8_Class3_like"/>
    <property type="match status" value="1"/>
</dbReference>
<dbReference type="InterPro" id="IPR020846">
    <property type="entry name" value="MFS_dom"/>
</dbReference>
<evidence type="ECO:0000256" key="8">
    <source>
        <dbReference type="ARBA" id="ARBA00023136"/>
    </source>
</evidence>
<feature type="transmembrane region" description="Helical" evidence="9">
    <location>
        <begin position="53"/>
        <end position="75"/>
    </location>
</feature>
<organism evidence="11 12">
    <name type="scientific">Iris pallida</name>
    <name type="common">Sweet iris</name>
    <dbReference type="NCBI Taxonomy" id="29817"/>
    <lineage>
        <taxon>Eukaryota</taxon>
        <taxon>Viridiplantae</taxon>
        <taxon>Streptophyta</taxon>
        <taxon>Embryophyta</taxon>
        <taxon>Tracheophyta</taxon>
        <taxon>Spermatophyta</taxon>
        <taxon>Magnoliopsida</taxon>
        <taxon>Liliopsida</taxon>
        <taxon>Asparagales</taxon>
        <taxon>Iridaceae</taxon>
        <taxon>Iridoideae</taxon>
        <taxon>Irideae</taxon>
        <taxon>Iris</taxon>
    </lineage>
</organism>
<evidence type="ECO:0000256" key="1">
    <source>
        <dbReference type="ARBA" id="ARBA00004651"/>
    </source>
</evidence>
<reference evidence="11" key="1">
    <citation type="journal article" date="2023" name="GigaByte">
        <title>Genome assembly of the bearded iris, Iris pallida Lam.</title>
        <authorList>
            <person name="Bruccoleri R.E."/>
            <person name="Oakeley E.J."/>
            <person name="Faust A.M.E."/>
            <person name="Altorfer M."/>
            <person name="Dessus-Babus S."/>
            <person name="Burckhardt D."/>
            <person name="Oertli M."/>
            <person name="Naumann U."/>
            <person name="Petersen F."/>
            <person name="Wong J."/>
        </authorList>
    </citation>
    <scope>NUCLEOTIDE SEQUENCE</scope>
    <source>
        <strain evidence="11">GSM-AAB239-AS_SAM_17_03QT</strain>
    </source>
</reference>
<dbReference type="InterPro" id="IPR044775">
    <property type="entry name" value="MFS_ERD6/Tret1-like"/>
</dbReference>
<dbReference type="GO" id="GO:0051119">
    <property type="term" value="F:sugar transmembrane transporter activity"/>
    <property type="evidence" value="ECO:0007669"/>
    <property type="project" value="InterPro"/>
</dbReference>
<feature type="transmembrane region" description="Helical" evidence="9">
    <location>
        <begin position="125"/>
        <end position="142"/>
    </location>
</feature>
<dbReference type="InterPro" id="IPR005828">
    <property type="entry name" value="MFS_sugar_transport-like"/>
</dbReference>
<keyword evidence="7 9" id="KW-1133">Transmembrane helix</keyword>
<name>A0AAX6FM70_IRIPA</name>
<keyword evidence="12" id="KW-1185">Reference proteome</keyword>
<evidence type="ECO:0000259" key="10">
    <source>
        <dbReference type="PROSITE" id="PS50850"/>
    </source>
</evidence>
<comment type="subcellular location">
    <subcellularLocation>
        <location evidence="1">Cell membrane</location>
        <topology evidence="1">Multi-pass membrane protein</topology>
    </subcellularLocation>
</comment>
<feature type="domain" description="Major facilitator superfamily (MFS) profile" evidence="10">
    <location>
        <begin position="59"/>
        <end position="501"/>
    </location>
</feature>
<evidence type="ECO:0000256" key="6">
    <source>
        <dbReference type="ARBA" id="ARBA00022692"/>
    </source>
</evidence>
<dbReference type="PROSITE" id="PS50850">
    <property type="entry name" value="MFS"/>
    <property type="match status" value="1"/>
</dbReference>
<feature type="transmembrane region" description="Helical" evidence="9">
    <location>
        <begin position="328"/>
        <end position="348"/>
    </location>
</feature>
<feature type="transmembrane region" description="Helical" evidence="9">
    <location>
        <begin position="95"/>
        <end position="113"/>
    </location>
</feature>
<keyword evidence="6 9" id="KW-0812">Transmembrane</keyword>
<evidence type="ECO:0000256" key="7">
    <source>
        <dbReference type="ARBA" id="ARBA00022989"/>
    </source>
</evidence>
<dbReference type="FunFam" id="1.20.1250.20:FF:000218">
    <property type="entry name" value="facilitated trehalose transporter Tret1"/>
    <property type="match status" value="1"/>
</dbReference>
<dbReference type="Pfam" id="PF00083">
    <property type="entry name" value="Sugar_tr"/>
    <property type="match status" value="1"/>
</dbReference>
<feature type="transmembrane region" description="Helical" evidence="9">
    <location>
        <begin position="179"/>
        <end position="199"/>
    </location>
</feature>
<dbReference type="PRINTS" id="PR00171">
    <property type="entry name" value="SUGRTRNSPORT"/>
</dbReference>
<dbReference type="InterPro" id="IPR050549">
    <property type="entry name" value="MFS_Trehalose_Transporter"/>
</dbReference>
<feature type="transmembrane region" description="Helical" evidence="9">
    <location>
        <begin position="389"/>
        <end position="412"/>
    </location>
</feature>
<feature type="transmembrane region" description="Helical" evidence="9">
    <location>
        <begin position="205"/>
        <end position="228"/>
    </location>
</feature>
<evidence type="ECO:0000313" key="11">
    <source>
        <dbReference type="EMBL" id="KAJ6817085.1"/>
    </source>
</evidence>
<dbReference type="AlphaFoldDB" id="A0AAX6FM70"/>
<dbReference type="InterPro" id="IPR003663">
    <property type="entry name" value="Sugar/inositol_transpt"/>
</dbReference>
<evidence type="ECO:0000256" key="5">
    <source>
        <dbReference type="ARBA" id="ARBA00022597"/>
    </source>
</evidence>
<dbReference type="SUPFAM" id="SSF103473">
    <property type="entry name" value="MFS general substrate transporter"/>
    <property type="match status" value="1"/>
</dbReference>
<keyword evidence="8 9" id="KW-0472">Membrane</keyword>
<protein>
    <submittedName>
        <fullName evidence="11">Sugar transporter ERD6-like 5</fullName>
    </submittedName>
</protein>
<proteinExistence type="inferred from homology"/>
<keyword evidence="5 11" id="KW-0762">Sugar transport</keyword>
<accession>A0AAX6FM70</accession>
<evidence type="ECO:0000313" key="12">
    <source>
        <dbReference type="Proteomes" id="UP001140949"/>
    </source>
</evidence>
<keyword evidence="4" id="KW-1003">Cell membrane</keyword>
<reference evidence="11" key="2">
    <citation type="submission" date="2023-04" db="EMBL/GenBank/DDBJ databases">
        <authorList>
            <person name="Bruccoleri R.E."/>
            <person name="Oakeley E.J."/>
            <person name="Faust A.-M."/>
            <person name="Dessus-Babus S."/>
            <person name="Altorfer M."/>
            <person name="Burckhardt D."/>
            <person name="Oertli M."/>
            <person name="Naumann U."/>
            <person name="Petersen F."/>
            <person name="Wong J."/>
        </authorList>
    </citation>
    <scope>NUCLEOTIDE SEQUENCE</scope>
    <source>
        <strain evidence="11">GSM-AAB239-AS_SAM_17_03QT</strain>
        <tissue evidence="11">Leaf</tissue>
    </source>
</reference>
<gene>
    <name evidence="11" type="ORF">M6B38_413115</name>
</gene>
<evidence type="ECO:0000256" key="2">
    <source>
        <dbReference type="ARBA" id="ARBA00010992"/>
    </source>
</evidence>
<dbReference type="Gene3D" id="1.20.1250.20">
    <property type="entry name" value="MFS general substrate transporter like domains"/>
    <property type="match status" value="1"/>
</dbReference>
<sequence>MWKKMTAVTATPELFTSIYSFLSLTPREVAMEGVGDEEMVKPLLVPEETSSSIWMVVISTAVAVCGSFEFGIAVGFSSPTQAQLIDDLGVSLPEYSLFGSILNIGAMIGAIMSGRVADTIGRKRAMAVADLVCIVGWLPIIFSKDIWWLDLGRLLVGYGIGLLSYVVPVYIAEITPKDLRGGFATVNQLLICGGANFAFLSGTVLAWRSLAFTGILPCLLQLLGLFFIPESPRWLANTGCENEFESALQRIRGKGTDISQEVEEIKEFTKTLNSLPRGSMLALFQKRYVHAVIVGVGLMAFQQFGGINGVGFYASSVFVSAGFSSGKLGTIAIALLSFPMTGLGALLMDRSGRRPLLLVSAAGTCLGLVFVTISFLLQFSSHASLKTSLALAGILVYMGSFSLGMGAIPWIIMSEANISYKHEGRCRKSCHLDELVWRLVNIIHIQFSHVLESIRHLLCIHVHLRPLCCVCGVDGTGDEGENSRRDTGFLEFLLRETLMHS</sequence>
<feature type="transmembrane region" description="Helical" evidence="9">
    <location>
        <begin position="154"/>
        <end position="172"/>
    </location>
</feature>
<dbReference type="PANTHER" id="PTHR48021:SF25">
    <property type="entry name" value="SUGAR TRANSPORTER ERD6-LIKE 5"/>
    <property type="match status" value="1"/>
</dbReference>
<dbReference type="Proteomes" id="UP001140949">
    <property type="component" value="Unassembled WGS sequence"/>
</dbReference>
<feature type="transmembrane region" description="Helical" evidence="9">
    <location>
        <begin position="355"/>
        <end position="377"/>
    </location>
</feature>
<dbReference type="EMBL" id="JANAVB010027998">
    <property type="protein sequence ID" value="KAJ6817085.1"/>
    <property type="molecule type" value="Genomic_DNA"/>
</dbReference>
<evidence type="ECO:0000256" key="4">
    <source>
        <dbReference type="ARBA" id="ARBA00022475"/>
    </source>
</evidence>
<dbReference type="GO" id="GO:0005886">
    <property type="term" value="C:plasma membrane"/>
    <property type="evidence" value="ECO:0007669"/>
    <property type="project" value="UniProtKB-SubCell"/>
</dbReference>
<dbReference type="InterPro" id="IPR036259">
    <property type="entry name" value="MFS_trans_sf"/>
</dbReference>
<comment type="caution">
    <text evidence="11">The sequence shown here is derived from an EMBL/GenBank/DDBJ whole genome shotgun (WGS) entry which is preliminary data.</text>
</comment>
<dbReference type="PANTHER" id="PTHR48021">
    <property type="match status" value="1"/>
</dbReference>
<comment type="similarity">
    <text evidence="2">Belongs to the major facilitator superfamily. Sugar transporter (TC 2.A.1.1) family.</text>
</comment>